<proteinExistence type="predicted"/>
<evidence type="ECO:0008006" key="2">
    <source>
        <dbReference type="Google" id="ProtNLM"/>
    </source>
</evidence>
<protein>
    <recommendedName>
        <fullName evidence="2">Leucine-rich repeat-containing N-terminal plant-type domain-containing protein</fullName>
    </recommendedName>
</protein>
<sequence length="64" mass="7067">MFGGNISNLEVLDMHHNNISATLPMIFTIESSLRSLNLHGNKLEGKIPRTLANCKVLQVLDIGH</sequence>
<gene>
    <name evidence="1" type="ORF">EJD97_005677</name>
</gene>
<reference evidence="1" key="1">
    <citation type="submission" date="2019-05" db="EMBL/GenBank/DDBJ databases">
        <title>The de novo reference genome and transcriptome assemblies of the wild tomato species Solanum chilense.</title>
        <authorList>
            <person name="Stam R."/>
            <person name="Nosenko T."/>
            <person name="Hoerger A.C."/>
            <person name="Stephan W."/>
            <person name="Seidel M.A."/>
            <person name="Kuhn J.M.M."/>
            <person name="Haberer G."/>
            <person name="Tellier A."/>
        </authorList>
    </citation>
    <scope>NUCLEOTIDE SEQUENCE</scope>
    <source>
        <tissue evidence="1">Mature leaves</tissue>
    </source>
</reference>
<organism evidence="1">
    <name type="scientific">Solanum chilense</name>
    <name type="common">Tomato</name>
    <name type="synonym">Lycopersicon chilense</name>
    <dbReference type="NCBI Taxonomy" id="4083"/>
    <lineage>
        <taxon>Eukaryota</taxon>
        <taxon>Viridiplantae</taxon>
        <taxon>Streptophyta</taxon>
        <taxon>Embryophyta</taxon>
        <taxon>Tracheophyta</taxon>
        <taxon>Spermatophyta</taxon>
        <taxon>Magnoliopsida</taxon>
        <taxon>eudicotyledons</taxon>
        <taxon>Gunneridae</taxon>
        <taxon>Pentapetalae</taxon>
        <taxon>asterids</taxon>
        <taxon>lamiids</taxon>
        <taxon>Solanales</taxon>
        <taxon>Solanaceae</taxon>
        <taxon>Solanoideae</taxon>
        <taxon>Solaneae</taxon>
        <taxon>Solanum</taxon>
        <taxon>Solanum subgen. Lycopersicon</taxon>
    </lineage>
</organism>
<dbReference type="PANTHER" id="PTHR48065">
    <property type="entry name" value="OS10G0469600 PROTEIN"/>
    <property type="match status" value="1"/>
</dbReference>
<dbReference type="Pfam" id="PF13855">
    <property type="entry name" value="LRR_8"/>
    <property type="match status" value="1"/>
</dbReference>
<dbReference type="SUPFAM" id="SSF52058">
    <property type="entry name" value="L domain-like"/>
    <property type="match status" value="1"/>
</dbReference>
<dbReference type="AlphaFoldDB" id="A0A6N2AJM2"/>
<dbReference type="Gene3D" id="3.80.10.10">
    <property type="entry name" value="Ribonuclease Inhibitor"/>
    <property type="match status" value="1"/>
</dbReference>
<name>A0A6N2AJM2_SOLCI</name>
<dbReference type="EMBL" id="RXGB01018320">
    <property type="protein sequence ID" value="TMW82536.1"/>
    <property type="molecule type" value="Genomic_DNA"/>
</dbReference>
<dbReference type="InterPro" id="IPR032675">
    <property type="entry name" value="LRR_dom_sf"/>
</dbReference>
<dbReference type="PANTHER" id="PTHR48065:SF48">
    <property type="entry name" value="RECEPTOR-LIKE PROTEIN 12"/>
    <property type="match status" value="1"/>
</dbReference>
<comment type="caution">
    <text evidence="1">The sequence shown here is derived from an EMBL/GenBank/DDBJ whole genome shotgun (WGS) entry which is preliminary data.</text>
</comment>
<evidence type="ECO:0000313" key="1">
    <source>
        <dbReference type="EMBL" id="TMW82536.1"/>
    </source>
</evidence>
<dbReference type="InterPro" id="IPR001611">
    <property type="entry name" value="Leu-rich_rpt"/>
</dbReference>
<accession>A0A6N2AJM2</accession>